<evidence type="ECO:0000256" key="1">
    <source>
        <dbReference type="SAM" id="MobiDB-lite"/>
    </source>
</evidence>
<gene>
    <name evidence="2" type="ORF">RALSY_mp30452</name>
</gene>
<reference evidence="2" key="1">
    <citation type="journal article" date="2011" name="PLoS ONE">
        <title>Ralstonia syzygii, the Blood Disease Bacterium and some Asian R. solanacearum strains form a single genomic species despite divergent lifestyles.</title>
        <authorList>
            <person name="Remenant B."/>
            <person name="de Cambiaire J.C."/>
            <person name="Cellier G."/>
            <person name="Jacobs J.M."/>
            <person name="Mangenot S."/>
            <person name="Barbe V."/>
            <person name="Lajus A."/>
            <person name="Vallenet D."/>
            <person name="Medigue C."/>
            <person name="Fegan M."/>
            <person name="Allen C."/>
            <person name="Prior P."/>
        </authorList>
    </citation>
    <scope>NUCLEOTIDE SEQUENCE</scope>
    <source>
        <strain evidence="2">R24</strain>
    </source>
</reference>
<dbReference type="AlphaFoldDB" id="G3AC58"/>
<reference evidence="2" key="2">
    <citation type="submission" date="2011-04" db="EMBL/GenBank/DDBJ databases">
        <authorList>
            <person name="Genoscope - CEA"/>
        </authorList>
    </citation>
    <scope>NUCLEOTIDE SEQUENCE</scope>
    <source>
        <strain evidence="2">R24</strain>
    </source>
</reference>
<feature type="compositionally biased region" description="Polar residues" evidence="1">
    <location>
        <begin position="42"/>
        <end position="58"/>
    </location>
</feature>
<sequence>MGVLLWVEPVRESIELLFGYEQPVAPRSETMHHCSWGKTIKSRQQNRSTNRPQMTAQARVSKAR</sequence>
<evidence type="ECO:0000313" key="2">
    <source>
        <dbReference type="EMBL" id="CCA87132.1"/>
    </source>
</evidence>
<protein>
    <submittedName>
        <fullName evidence="2">Uncharacterized protein</fullName>
    </submittedName>
</protein>
<organism evidence="2">
    <name type="scientific">Ralstonia syzygii R24</name>
    <dbReference type="NCBI Taxonomy" id="907261"/>
    <lineage>
        <taxon>Bacteria</taxon>
        <taxon>Pseudomonadati</taxon>
        <taxon>Pseudomonadota</taxon>
        <taxon>Betaproteobacteria</taxon>
        <taxon>Burkholderiales</taxon>
        <taxon>Burkholderiaceae</taxon>
        <taxon>Ralstonia</taxon>
        <taxon>Ralstonia solanacearum species complex</taxon>
    </lineage>
</organism>
<proteinExistence type="predicted"/>
<feature type="region of interest" description="Disordered" evidence="1">
    <location>
        <begin position="39"/>
        <end position="64"/>
    </location>
</feature>
<dbReference type="EMBL" id="FR854092">
    <property type="protein sequence ID" value="CCA87132.1"/>
    <property type="molecule type" value="Genomic_DNA"/>
</dbReference>
<accession>G3AC58</accession>
<name>G3AC58_9RALS</name>